<dbReference type="Proteomes" id="UP000198797">
    <property type="component" value="Unassembled WGS sequence"/>
</dbReference>
<organism evidence="1 2">
    <name type="scientific">Micromonospora matsumotoense</name>
    <dbReference type="NCBI Taxonomy" id="121616"/>
    <lineage>
        <taxon>Bacteria</taxon>
        <taxon>Bacillati</taxon>
        <taxon>Actinomycetota</taxon>
        <taxon>Actinomycetes</taxon>
        <taxon>Micromonosporales</taxon>
        <taxon>Micromonosporaceae</taxon>
        <taxon>Micromonospora</taxon>
    </lineage>
</organism>
<dbReference type="EMBL" id="FMCU01000010">
    <property type="protein sequence ID" value="SCF35187.1"/>
    <property type="molecule type" value="Genomic_DNA"/>
</dbReference>
<proteinExistence type="predicted"/>
<protein>
    <submittedName>
        <fullName evidence="1">Uncharacterized protein</fullName>
    </submittedName>
</protein>
<dbReference type="AlphaFoldDB" id="A0A1C4ZQ43"/>
<dbReference type="OrthoDB" id="9806345at2"/>
<dbReference type="RefSeq" id="WP_091248543.1">
    <property type="nucleotide sequence ID" value="NZ_CP192025.1"/>
</dbReference>
<gene>
    <name evidence="1" type="ORF">GA0070216_110215</name>
</gene>
<dbReference type="STRING" id="121616.GA0070216_110215"/>
<evidence type="ECO:0000313" key="2">
    <source>
        <dbReference type="Proteomes" id="UP000198797"/>
    </source>
</evidence>
<sequence length="78" mass="7917">MKKLINDVRNVVPQTSDELVLGNPEAMLLDGASAEVRKTRTADAATIPHGGGQESDDVGSVDAPLMLASSGAAAQTVG</sequence>
<reference evidence="2" key="1">
    <citation type="submission" date="2016-06" db="EMBL/GenBank/DDBJ databases">
        <authorList>
            <person name="Varghese N."/>
            <person name="Submissions Spin"/>
        </authorList>
    </citation>
    <scope>NUCLEOTIDE SEQUENCE [LARGE SCALE GENOMIC DNA]</scope>
    <source>
        <strain evidence="2">DSM 44100</strain>
    </source>
</reference>
<name>A0A1C4ZQ43_9ACTN</name>
<keyword evidence="2" id="KW-1185">Reference proteome</keyword>
<accession>A0A1C4ZQ43</accession>
<evidence type="ECO:0000313" key="1">
    <source>
        <dbReference type="EMBL" id="SCF35187.1"/>
    </source>
</evidence>